<organism evidence="2 3">
    <name type="scientific">Pseudodesulfovibrio senegalensis</name>
    <dbReference type="NCBI Taxonomy" id="1721087"/>
    <lineage>
        <taxon>Bacteria</taxon>
        <taxon>Pseudomonadati</taxon>
        <taxon>Thermodesulfobacteriota</taxon>
        <taxon>Desulfovibrionia</taxon>
        <taxon>Desulfovibrionales</taxon>
        <taxon>Desulfovibrionaceae</taxon>
    </lineage>
</organism>
<dbReference type="Pfam" id="PF12669">
    <property type="entry name" value="FeoB_associated"/>
    <property type="match status" value="1"/>
</dbReference>
<gene>
    <name evidence="2" type="ORF">F8A88_04615</name>
</gene>
<evidence type="ECO:0000256" key="1">
    <source>
        <dbReference type="SAM" id="Phobius"/>
    </source>
</evidence>
<keyword evidence="3" id="KW-1185">Reference proteome</keyword>
<comment type="caution">
    <text evidence="2">The sequence shown here is derived from an EMBL/GenBank/DDBJ whole genome shotgun (WGS) entry which is preliminary data.</text>
</comment>
<dbReference type="AlphaFoldDB" id="A0A6N6N640"/>
<reference evidence="2 3" key="1">
    <citation type="journal article" date="2017" name="Int. J. Syst. Evol. Microbiol.">
        <title>Desulfovibrio senegalensis sp. nov., a mesophilic sulfate reducer isolated from marine sediment.</title>
        <authorList>
            <person name="Thioye A."/>
            <person name="Gam Z.B.A."/>
            <person name="Mbengue M."/>
            <person name="Cayol J.L."/>
            <person name="Joseph-Bartoli M."/>
            <person name="Toure-Kane C."/>
            <person name="Labat M."/>
        </authorList>
    </citation>
    <scope>NUCLEOTIDE SEQUENCE [LARGE SCALE GENOMIC DNA]</scope>
    <source>
        <strain evidence="2 3">DSM 101509</strain>
    </source>
</reference>
<feature type="transmembrane region" description="Helical" evidence="1">
    <location>
        <begin position="6"/>
        <end position="23"/>
    </location>
</feature>
<dbReference type="Proteomes" id="UP000438699">
    <property type="component" value="Unassembled WGS sequence"/>
</dbReference>
<accession>A0A6N6N640</accession>
<name>A0A6N6N640_9BACT</name>
<keyword evidence="1" id="KW-0812">Transmembrane</keyword>
<protein>
    <submittedName>
        <fullName evidence="2">FeoB-associated Cys-rich membrane protein</fullName>
    </submittedName>
</protein>
<proteinExistence type="predicted"/>
<evidence type="ECO:0000313" key="3">
    <source>
        <dbReference type="Proteomes" id="UP000438699"/>
    </source>
</evidence>
<sequence length="64" mass="7054">MTDTIITAAIVAVAFFFVLRRLYRQMNGRGISCACTGCTKCPGSKSCSEKDMDLKNGLHEHRLS</sequence>
<dbReference type="RefSeq" id="WP_151149906.1">
    <property type="nucleotide sequence ID" value="NZ_WAIE01000001.1"/>
</dbReference>
<keyword evidence="1" id="KW-1133">Transmembrane helix</keyword>
<evidence type="ECO:0000313" key="2">
    <source>
        <dbReference type="EMBL" id="KAB1443534.1"/>
    </source>
</evidence>
<dbReference type="EMBL" id="WAIE01000001">
    <property type="protein sequence ID" value="KAB1443534.1"/>
    <property type="molecule type" value="Genomic_DNA"/>
</dbReference>
<keyword evidence="1" id="KW-0472">Membrane</keyword>